<reference evidence="3" key="1">
    <citation type="submission" date="2020-08" db="EMBL/GenBank/DDBJ databases">
        <title>Genome public.</title>
        <authorList>
            <person name="Liu C."/>
            <person name="Sun Q."/>
        </authorList>
    </citation>
    <scope>NUCLEOTIDE SEQUENCE</scope>
    <source>
        <strain evidence="3">NSJ-12</strain>
    </source>
</reference>
<dbReference type="InterPro" id="IPR045865">
    <property type="entry name" value="ACT-like_dom_sf"/>
</dbReference>
<sequence length="147" mass="16724">MKQNKQFYIIDKEVLPEVFLKVMEVKNLLETEKMLTVQEATERVGISRSSFYKYKDSIMPFYEKGRGQTITILIKLKDEAGRLSDLLNDIADLGANVLTINQMIPMNGIALINICMQTQKMKIGEGELIERLQGVKGVQSVKLLARE</sequence>
<dbReference type="Proteomes" id="UP000655830">
    <property type="component" value="Unassembled WGS sequence"/>
</dbReference>
<comment type="similarity">
    <text evidence="1">Belongs to the UPF0735 family.</text>
</comment>
<accession>A0A926IA35</accession>
<feature type="domain" description="ACT" evidence="2">
    <location>
        <begin position="71"/>
        <end position="146"/>
    </location>
</feature>
<name>A0A926IA35_9FIRM</name>
<dbReference type="InterPro" id="IPR008310">
    <property type="entry name" value="UPF0735_ACT_dom-cont"/>
</dbReference>
<gene>
    <name evidence="3" type="ORF">H8718_12920</name>
</gene>
<dbReference type="NCBIfam" id="NF003361">
    <property type="entry name" value="PRK04435.1"/>
    <property type="match status" value="1"/>
</dbReference>
<evidence type="ECO:0000313" key="3">
    <source>
        <dbReference type="EMBL" id="MBC8580430.1"/>
    </source>
</evidence>
<evidence type="ECO:0000313" key="4">
    <source>
        <dbReference type="Proteomes" id="UP000655830"/>
    </source>
</evidence>
<dbReference type="InterPro" id="IPR002912">
    <property type="entry name" value="ACT_dom"/>
</dbReference>
<evidence type="ECO:0000259" key="2">
    <source>
        <dbReference type="PROSITE" id="PS51671"/>
    </source>
</evidence>
<dbReference type="AlphaFoldDB" id="A0A926IA35"/>
<dbReference type="EMBL" id="JACRSY010000021">
    <property type="protein sequence ID" value="MBC8580430.1"/>
    <property type="molecule type" value="Genomic_DNA"/>
</dbReference>
<evidence type="ECO:0000256" key="1">
    <source>
        <dbReference type="HAMAP-Rule" id="MF_00707"/>
    </source>
</evidence>
<dbReference type="RefSeq" id="WP_177670896.1">
    <property type="nucleotide sequence ID" value="NZ_JACRSY010000021.1"/>
</dbReference>
<dbReference type="PROSITE" id="PS51671">
    <property type="entry name" value="ACT"/>
    <property type="match status" value="1"/>
</dbReference>
<protein>
    <recommendedName>
        <fullName evidence="1">UPF0735 ACT domain-containing protein H8718_12920</fullName>
    </recommendedName>
</protein>
<keyword evidence="4" id="KW-1185">Reference proteome</keyword>
<organism evidence="3 4">
    <name type="scientific">Zhenhengia yiwuensis</name>
    <dbReference type="NCBI Taxonomy" id="2763666"/>
    <lineage>
        <taxon>Bacteria</taxon>
        <taxon>Bacillati</taxon>
        <taxon>Bacillota</taxon>
        <taxon>Clostridia</taxon>
        <taxon>Lachnospirales</taxon>
        <taxon>Lachnospiraceae</taxon>
        <taxon>Zhenhengia</taxon>
    </lineage>
</organism>
<proteinExistence type="inferred from homology"/>
<comment type="caution">
    <text evidence="3">The sequence shown here is derived from an EMBL/GenBank/DDBJ whole genome shotgun (WGS) entry which is preliminary data.</text>
</comment>
<dbReference type="HAMAP" id="MF_00707">
    <property type="entry name" value="UPF0735"/>
    <property type="match status" value="1"/>
</dbReference>
<dbReference type="PIRSF" id="PIRSF025624">
    <property type="entry name" value="ACT_PheB"/>
    <property type="match status" value="1"/>
</dbReference>
<dbReference type="SUPFAM" id="SSF55021">
    <property type="entry name" value="ACT-like"/>
    <property type="match status" value="1"/>
</dbReference>